<evidence type="ECO:0000259" key="6">
    <source>
        <dbReference type="Pfam" id="PF02887"/>
    </source>
</evidence>
<dbReference type="PROSITE" id="PS00110">
    <property type="entry name" value="PYRUVATE_KINASE"/>
    <property type="match status" value="1"/>
</dbReference>
<keyword evidence="7" id="KW-0670">Pyruvate</keyword>
<evidence type="ECO:0000259" key="5">
    <source>
        <dbReference type="Pfam" id="PF00391"/>
    </source>
</evidence>
<proteinExistence type="predicted"/>
<dbReference type="InterPro" id="IPR018209">
    <property type="entry name" value="Pyrv_Knase_AS"/>
</dbReference>
<evidence type="ECO:0000256" key="1">
    <source>
        <dbReference type="ARBA" id="ARBA00022679"/>
    </source>
</evidence>
<dbReference type="GO" id="GO:0004743">
    <property type="term" value="F:pyruvate kinase activity"/>
    <property type="evidence" value="ECO:0007669"/>
    <property type="project" value="UniProtKB-EC"/>
</dbReference>
<dbReference type="PANTHER" id="PTHR11817">
    <property type="entry name" value="PYRUVATE KINASE"/>
    <property type="match status" value="1"/>
</dbReference>
<keyword evidence="1 7" id="KW-0808">Transferase</keyword>
<evidence type="ECO:0000313" key="7">
    <source>
        <dbReference type="EMBL" id="QXM07047.1"/>
    </source>
</evidence>
<dbReference type="Pfam" id="PF02887">
    <property type="entry name" value="PK_C"/>
    <property type="match status" value="1"/>
</dbReference>
<feature type="domain" description="PEP-utilising enzyme mobile" evidence="5">
    <location>
        <begin position="504"/>
        <end position="575"/>
    </location>
</feature>
<sequence length="585" mass="62941">MKKTKIVCTIGPASEKKEILKELIKNGMNVARLNFSHGSHDEHQKRIDTIKEVREELGIPVAILLDTKGPEIRTGNFKNGEAFLNEGELFTLTTREVLGDVTIGSITYKELPKDVKSGDTILIDDGLVELEVLEICDGTDIKCKIKNSGMIKNHKGVNVPGVKINLPALTQKDKDDIIFGIKNGIDFIAASFVRKAEDVLAIRKVLEEHNAEDVQIISKIENQEGVDNIDKIIEVSDGIMVARGDLGVEIPTEQVPLAQKMMIQKCNSVGKPVITATQMLDSMIRNPRPTRAEVTDVANAIFDGTDAIMLSGETAAGKYPIEAVKTMANIAKTTENALDYESILREKSVGKNISITDAVSHATCTSAQDLGASAIITATSSGHTARMVSKFRPKAPIIAATTNEKVERRLLLNWNVYPIMTDEGDSTDEIFDLSVKKALEAEYIKAGDLVIITAGVPVGVAGSTNTIKVHIAGEVLLKGMGIGRKLESGNVCIANNVKEAEEKFKEGDILVTIATDKDMVPYIEKASAIVVEEGGLTSHAAVVGLNLEKPVIVGAKNATKVLKDGQVVTVDGASGQVYSGKINIL</sequence>
<dbReference type="InterPro" id="IPR008279">
    <property type="entry name" value="PEP-util_enz_mobile_dom"/>
</dbReference>
<dbReference type="InterPro" id="IPR015795">
    <property type="entry name" value="Pyrv_Knase_C"/>
</dbReference>
<dbReference type="GO" id="GO:0016301">
    <property type="term" value="F:kinase activity"/>
    <property type="evidence" value="ECO:0007669"/>
    <property type="project" value="UniProtKB-KW"/>
</dbReference>
<dbReference type="Pfam" id="PF00391">
    <property type="entry name" value="PEP-utilizers"/>
    <property type="match status" value="1"/>
</dbReference>
<dbReference type="InterPro" id="IPR015793">
    <property type="entry name" value="Pyrv_Knase_brl"/>
</dbReference>
<reference evidence="7" key="1">
    <citation type="submission" date="2021-07" db="EMBL/GenBank/DDBJ databases">
        <title>Complete genome sequence of Crassaminicella sp. 143-21, isolated from a deep-sea hydrothermal vent.</title>
        <authorList>
            <person name="Li X."/>
        </authorList>
    </citation>
    <scope>NUCLEOTIDE SEQUENCE</scope>
    <source>
        <strain evidence="7">143-21</strain>
    </source>
</reference>
<evidence type="ECO:0000256" key="3">
    <source>
        <dbReference type="NCBIfam" id="TIGR01064"/>
    </source>
</evidence>
<dbReference type="NCBIfam" id="TIGR01064">
    <property type="entry name" value="pyruv_kin"/>
    <property type="match status" value="1"/>
</dbReference>
<dbReference type="Pfam" id="PF00224">
    <property type="entry name" value="PK"/>
    <property type="match status" value="1"/>
</dbReference>
<accession>A0ABX8RDA5</accession>
<feature type="domain" description="Pyruvate kinase C-terminal" evidence="6">
    <location>
        <begin position="357"/>
        <end position="470"/>
    </location>
</feature>
<gene>
    <name evidence="7" type="primary">pyk</name>
    <name evidence="7" type="ORF">KVH43_04875</name>
</gene>
<evidence type="ECO:0000259" key="4">
    <source>
        <dbReference type="Pfam" id="PF00224"/>
    </source>
</evidence>
<evidence type="ECO:0000256" key="2">
    <source>
        <dbReference type="ARBA" id="ARBA00022723"/>
    </source>
</evidence>
<feature type="domain" description="Pyruvate kinase barrel" evidence="4">
    <location>
        <begin position="1"/>
        <end position="324"/>
    </location>
</feature>
<dbReference type="RefSeq" id="WP_218283737.1">
    <property type="nucleotide sequence ID" value="NZ_CP078093.1"/>
</dbReference>
<dbReference type="NCBIfam" id="NF004491">
    <property type="entry name" value="PRK05826.1"/>
    <property type="match status" value="1"/>
</dbReference>
<keyword evidence="7" id="KW-0418">Kinase</keyword>
<protein>
    <recommendedName>
        <fullName evidence="3">Pyruvate kinase</fullName>
        <ecNumber evidence="3">2.7.1.40</ecNumber>
    </recommendedName>
</protein>
<dbReference type="InterPro" id="IPR001697">
    <property type="entry name" value="Pyr_Knase"/>
</dbReference>
<name>A0ABX8RDA5_9CLOT</name>
<dbReference type="EMBL" id="CP078093">
    <property type="protein sequence ID" value="QXM07047.1"/>
    <property type="molecule type" value="Genomic_DNA"/>
</dbReference>
<dbReference type="Proteomes" id="UP000886818">
    <property type="component" value="Chromosome"/>
</dbReference>
<keyword evidence="8" id="KW-1185">Reference proteome</keyword>
<evidence type="ECO:0000313" key="8">
    <source>
        <dbReference type="Proteomes" id="UP000886818"/>
    </source>
</evidence>
<dbReference type="EC" id="2.7.1.40" evidence="3"/>
<organism evidence="7 8">
    <name type="scientific">Crassaminicella indica</name>
    <dbReference type="NCBI Taxonomy" id="2855394"/>
    <lineage>
        <taxon>Bacteria</taxon>
        <taxon>Bacillati</taxon>
        <taxon>Bacillota</taxon>
        <taxon>Clostridia</taxon>
        <taxon>Eubacteriales</taxon>
        <taxon>Clostridiaceae</taxon>
        <taxon>Crassaminicella</taxon>
    </lineage>
</organism>
<dbReference type="NCBIfam" id="NF004978">
    <property type="entry name" value="PRK06354.1"/>
    <property type="match status" value="1"/>
</dbReference>
<keyword evidence="2" id="KW-0479">Metal-binding</keyword>